<reference evidence="2" key="1">
    <citation type="journal article" date="2019" name="Int. J. Syst. Evol. Microbiol.">
        <title>The Global Catalogue of Microorganisms (GCM) 10K type strain sequencing project: providing services to taxonomists for standard genome sequencing and annotation.</title>
        <authorList>
            <consortium name="The Broad Institute Genomics Platform"/>
            <consortium name="The Broad Institute Genome Sequencing Center for Infectious Disease"/>
            <person name="Wu L."/>
            <person name="Ma J."/>
        </authorList>
    </citation>
    <scope>NUCLEOTIDE SEQUENCE [LARGE SCALE GENOMIC DNA]</scope>
    <source>
        <strain evidence="2">KCTC 12848</strain>
    </source>
</reference>
<keyword evidence="2" id="KW-1185">Reference proteome</keyword>
<dbReference type="RefSeq" id="WP_265722890.1">
    <property type="nucleotide sequence ID" value="NZ_JAPIVK010000031.1"/>
</dbReference>
<comment type="caution">
    <text evidence="1">The sequence shown here is derived from an EMBL/GenBank/DDBJ whole genome shotgun (WGS) entry which is preliminary data.</text>
</comment>
<sequence length="63" mass="6546">MTTNDMLLMIRTSLGGGGITFGMEKTVMPISSAASWSPCSTAGCRLLPASVCIPRAGGRLRQS</sequence>
<protein>
    <submittedName>
        <fullName evidence="1">Uncharacterized protein</fullName>
    </submittedName>
</protein>
<evidence type="ECO:0000313" key="1">
    <source>
        <dbReference type="EMBL" id="MFD2310534.1"/>
    </source>
</evidence>
<dbReference type="EMBL" id="JBHUJD010000009">
    <property type="protein sequence ID" value="MFD2310534.1"/>
    <property type="molecule type" value="Genomic_DNA"/>
</dbReference>
<evidence type="ECO:0000313" key="2">
    <source>
        <dbReference type="Proteomes" id="UP001597425"/>
    </source>
</evidence>
<dbReference type="Proteomes" id="UP001597425">
    <property type="component" value="Unassembled WGS sequence"/>
</dbReference>
<organism evidence="1 2">
    <name type="scientific">Microbulbifer halophilus</name>
    <dbReference type="NCBI Taxonomy" id="453963"/>
    <lineage>
        <taxon>Bacteria</taxon>
        <taxon>Pseudomonadati</taxon>
        <taxon>Pseudomonadota</taxon>
        <taxon>Gammaproteobacteria</taxon>
        <taxon>Cellvibrionales</taxon>
        <taxon>Microbulbiferaceae</taxon>
        <taxon>Microbulbifer</taxon>
    </lineage>
</organism>
<name>A0ABW5EBU4_9GAMM</name>
<proteinExistence type="predicted"/>
<accession>A0ABW5EBU4</accession>
<gene>
    <name evidence="1" type="ORF">ACFSKX_08915</name>
</gene>